<evidence type="ECO:0000313" key="2">
    <source>
        <dbReference type="EMBL" id="VDN40222.1"/>
    </source>
</evidence>
<dbReference type="SUPFAM" id="SSF50978">
    <property type="entry name" value="WD40 repeat-like"/>
    <property type="match status" value="1"/>
</dbReference>
<dbReference type="EMBL" id="UYRU01098009">
    <property type="protein sequence ID" value="VDN40222.1"/>
    <property type="molecule type" value="Genomic_DNA"/>
</dbReference>
<dbReference type="OrthoDB" id="10251605at2759"/>
<dbReference type="InterPro" id="IPR001680">
    <property type="entry name" value="WD40_rpt"/>
</dbReference>
<gene>
    <name evidence="2" type="ORF">DILT_LOCUS18180</name>
</gene>
<dbReference type="InterPro" id="IPR015943">
    <property type="entry name" value="WD40/YVTN_repeat-like_dom_sf"/>
</dbReference>
<evidence type="ECO:0000256" key="1">
    <source>
        <dbReference type="PROSITE-ProRule" id="PRU00221"/>
    </source>
</evidence>
<name>A0A3P7R901_DIBLA</name>
<keyword evidence="1" id="KW-0853">WD repeat</keyword>
<dbReference type="InterPro" id="IPR016346">
    <property type="entry name" value="G-protein_beta_1-5"/>
</dbReference>
<proteinExistence type="predicted"/>
<dbReference type="PROSITE" id="PS50082">
    <property type="entry name" value="WD_REPEATS_2"/>
    <property type="match status" value="1"/>
</dbReference>
<protein>
    <submittedName>
        <fullName evidence="2">Uncharacterized protein</fullName>
    </submittedName>
</protein>
<dbReference type="GO" id="GO:0007165">
    <property type="term" value="P:signal transduction"/>
    <property type="evidence" value="ECO:0007669"/>
    <property type="project" value="InterPro"/>
</dbReference>
<organism evidence="2 3">
    <name type="scientific">Dibothriocephalus latus</name>
    <name type="common">Fish tapeworm</name>
    <name type="synonym">Diphyllobothrium latum</name>
    <dbReference type="NCBI Taxonomy" id="60516"/>
    <lineage>
        <taxon>Eukaryota</taxon>
        <taxon>Metazoa</taxon>
        <taxon>Spiralia</taxon>
        <taxon>Lophotrochozoa</taxon>
        <taxon>Platyhelminthes</taxon>
        <taxon>Cestoda</taxon>
        <taxon>Eucestoda</taxon>
        <taxon>Diphyllobothriidea</taxon>
        <taxon>Diphyllobothriidae</taxon>
        <taxon>Dibothriocephalus</taxon>
    </lineage>
</organism>
<dbReference type="SMART" id="SM00320">
    <property type="entry name" value="WD40"/>
    <property type="match status" value="1"/>
</dbReference>
<feature type="repeat" description="WD" evidence="1">
    <location>
        <begin position="57"/>
        <end position="89"/>
    </location>
</feature>
<feature type="non-terminal residue" evidence="2">
    <location>
        <position position="159"/>
    </location>
</feature>
<dbReference type="PROSITE" id="PS50294">
    <property type="entry name" value="WD_REPEATS_REGION"/>
    <property type="match status" value="1"/>
</dbReference>
<dbReference type="Pfam" id="PF00400">
    <property type="entry name" value="WD40"/>
    <property type="match status" value="1"/>
</dbReference>
<dbReference type="PANTHER" id="PTHR19850">
    <property type="entry name" value="GUANINE NUCLEOTIDE-BINDING PROTEIN BETA G PROTEIN BETA"/>
    <property type="match status" value="1"/>
</dbReference>
<dbReference type="AlphaFoldDB" id="A0A3P7R901"/>
<dbReference type="Gene3D" id="2.130.10.10">
    <property type="entry name" value="YVTN repeat-like/Quinoprotein amine dehydrogenase"/>
    <property type="match status" value="1"/>
</dbReference>
<sequence>MRESSTEQQLLREVQELRSDLNDIRRNYCDVTLTSKVQEHGIDSLDNLPRLQAVHQLKAHAARVHQIAWSPNDDTLMSVGADSFLGIWDTTCADCTPDVDIVYCGGLYAKVEAFSLNHRSAEDGYSEYIASAVFEHEGRINAVTCLQDRSLLTAAAVDG</sequence>
<dbReference type="InterPro" id="IPR036322">
    <property type="entry name" value="WD40_repeat_dom_sf"/>
</dbReference>
<accession>A0A3P7R901</accession>
<dbReference type="Proteomes" id="UP000281553">
    <property type="component" value="Unassembled WGS sequence"/>
</dbReference>
<evidence type="ECO:0000313" key="3">
    <source>
        <dbReference type="Proteomes" id="UP000281553"/>
    </source>
</evidence>
<reference evidence="2 3" key="1">
    <citation type="submission" date="2018-11" db="EMBL/GenBank/DDBJ databases">
        <authorList>
            <consortium name="Pathogen Informatics"/>
        </authorList>
    </citation>
    <scope>NUCLEOTIDE SEQUENCE [LARGE SCALE GENOMIC DNA]</scope>
</reference>
<keyword evidence="3" id="KW-1185">Reference proteome</keyword>